<dbReference type="InterPro" id="IPR007428">
    <property type="entry name" value="MlaA"/>
</dbReference>
<feature type="compositionally biased region" description="Basic and acidic residues" evidence="3">
    <location>
        <begin position="261"/>
        <end position="270"/>
    </location>
</feature>
<proteinExistence type="inferred from homology"/>
<sequence>MMESGYRSEPMKAVLLHRTFFPGRAVALACLVAVAACAGTPVDPTARVGHDGGNDPAEPMNRIIFEGNQWIDRNALQPVARTYQTYVPDAARNGLRNVSQNLQAPAVLVNDMLQGNMGRAWITTQRFSVNSTVGAAGLFDVASDWDLPMHQADFGQTLGVWGVGSGPDVQLPLFGSSNVRDSVGTALGFFGDPVGYVPGAQVVQLSAAAAGMVDGRARMLPVTEDLERNSVDYYATLRSVYAQRREVFIEEGRNGGQPTHGKAESLEFPP</sequence>
<dbReference type="AlphaFoldDB" id="A0A431VB72"/>
<keyword evidence="2 4" id="KW-0732">Signal</keyword>
<feature type="region of interest" description="Disordered" evidence="3">
    <location>
        <begin position="251"/>
        <end position="270"/>
    </location>
</feature>
<keyword evidence="5" id="KW-0449">Lipoprotein</keyword>
<keyword evidence="6" id="KW-1185">Reference proteome</keyword>
<dbReference type="PRINTS" id="PR01805">
    <property type="entry name" value="VACJLIPOPROT"/>
</dbReference>
<evidence type="ECO:0000256" key="2">
    <source>
        <dbReference type="ARBA" id="ARBA00022729"/>
    </source>
</evidence>
<dbReference type="EMBL" id="RXMA01000033">
    <property type="protein sequence ID" value="RTR15588.1"/>
    <property type="molecule type" value="Genomic_DNA"/>
</dbReference>
<protein>
    <submittedName>
        <fullName evidence="5">VacJ family lipoprotein</fullName>
    </submittedName>
</protein>
<dbReference type="Proteomes" id="UP000277007">
    <property type="component" value="Unassembled WGS sequence"/>
</dbReference>
<comment type="caution">
    <text evidence="5">The sequence shown here is derived from an EMBL/GenBank/DDBJ whole genome shotgun (WGS) entry which is preliminary data.</text>
</comment>
<organism evidence="5 6">
    <name type="scientific">Azospirillum griseum</name>
    <dbReference type="NCBI Taxonomy" id="2496639"/>
    <lineage>
        <taxon>Bacteria</taxon>
        <taxon>Pseudomonadati</taxon>
        <taxon>Pseudomonadota</taxon>
        <taxon>Alphaproteobacteria</taxon>
        <taxon>Rhodospirillales</taxon>
        <taxon>Azospirillaceae</taxon>
        <taxon>Azospirillum</taxon>
    </lineage>
</organism>
<evidence type="ECO:0000256" key="3">
    <source>
        <dbReference type="SAM" id="MobiDB-lite"/>
    </source>
</evidence>
<reference evidence="5 6" key="1">
    <citation type="submission" date="2018-12" db="EMBL/GenBank/DDBJ databases">
        <authorList>
            <person name="Yang Y."/>
        </authorList>
    </citation>
    <scope>NUCLEOTIDE SEQUENCE [LARGE SCALE GENOMIC DNA]</scope>
    <source>
        <strain evidence="5 6">L-25-5w-1</strain>
    </source>
</reference>
<feature type="signal peptide" evidence="4">
    <location>
        <begin position="1"/>
        <end position="38"/>
    </location>
</feature>
<accession>A0A431VB72</accession>
<comment type="similarity">
    <text evidence="1">Belongs to the MlaA family.</text>
</comment>
<name>A0A431VB72_9PROT</name>
<dbReference type="GO" id="GO:0120010">
    <property type="term" value="P:intermembrane phospholipid transfer"/>
    <property type="evidence" value="ECO:0007669"/>
    <property type="project" value="TreeGrafter"/>
</dbReference>
<feature type="chain" id="PRO_5019218946" evidence="4">
    <location>
        <begin position="39"/>
        <end position="270"/>
    </location>
</feature>
<evidence type="ECO:0000313" key="5">
    <source>
        <dbReference type="EMBL" id="RTR15588.1"/>
    </source>
</evidence>
<evidence type="ECO:0000256" key="1">
    <source>
        <dbReference type="ARBA" id="ARBA00010634"/>
    </source>
</evidence>
<evidence type="ECO:0000256" key="4">
    <source>
        <dbReference type="SAM" id="SignalP"/>
    </source>
</evidence>
<dbReference type="PANTHER" id="PTHR30035">
    <property type="entry name" value="LIPOPROTEIN VACJ-RELATED"/>
    <property type="match status" value="1"/>
</dbReference>
<dbReference type="PANTHER" id="PTHR30035:SF3">
    <property type="entry name" value="INTERMEMBRANE PHOSPHOLIPID TRANSPORT SYSTEM LIPOPROTEIN MLAA"/>
    <property type="match status" value="1"/>
</dbReference>
<dbReference type="Pfam" id="PF04333">
    <property type="entry name" value="MlaA"/>
    <property type="match status" value="1"/>
</dbReference>
<evidence type="ECO:0000313" key="6">
    <source>
        <dbReference type="Proteomes" id="UP000277007"/>
    </source>
</evidence>
<dbReference type="GO" id="GO:0016020">
    <property type="term" value="C:membrane"/>
    <property type="evidence" value="ECO:0007669"/>
    <property type="project" value="InterPro"/>
</dbReference>
<gene>
    <name evidence="5" type="ORF">EJ903_22745</name>
</gene>